<proteinExistence type="predicted"/>
<accession>A0A0G1DJ29</accession>
<dbReference type="STRING" id="1618443.UV73_C0006G0028"/>
<evidence type="ECO:0000313" key="2">
    <source>
        <dbReference type="EMBL" id="KKS97674.1"/>
    </source>
</evidence>
<evidence type="ECO:0000259" key="1">
    <source>
        <dbReference type="Pfam" id="PF08241"/>
    </source>
</evidence>
<comment type="caution">
    <text evidence="2">The sequence shown here is derived from an EMBL/GenBank/DDBJ whole genome shotgun (WGS) entry which is preliminary data.</text>
</comment>
<name>A0A0G1DJ29_9BACT</name>
<dbReference type="InterPro" id="IPR013216">
    <property type="entry name" value="Methyltransf_11"/>
</dbReference>
<dbReference type="AlphaFoldDB" id="A0A0G1DJ29"/>
<evidence type="ECO:0000313" key="3">
    <source>
        <dbReference type="Proteomes" id="UP000034894"/>
    </source>
</evidence>
<dbReference type="Proteomes" id="UP000034894">
    <property type="component" value="Unassembled WGS sequence"/>
</dbReference>
<dbReference type="CDD" id="cd02440">
    <property type="entry name" value="AdoMet_MTases"/>
    <property type="match status" value="1"/>
</dbReference>
<dbReference type="Pfam" id="PF08241">
    <property type="entry name" value="Methyltransf_11"/>
    <property type="match status" value="1"/>
</dbReference>
<reference evidence="2 3" key="1">
    <citation type="journal article" date="2015" name="Nature">
        <title>rRNA introns, odd ribosomes, and small enigmatic genomes across a large radiation of phyla.</title>
        <authorList>
            <person name="Brown C.T."/>
            <person name="Hug L.A."/>
            <person name="Thomas B.C."/>
            <person name="Sharon I."/>
            <person name="Castelle C.J."/>
            <person name="Singh A."/>
            <person name="Wilkins M.J."/>
            <person name="Williams K.H."/>
            <person name="Banfield J.F."/>
        </authorList>
    </citation>
    <scope>NUCLEOTIDE SEQUENCE [LARGE SCALE GENOMIC DNA]</scope>
</reference>
<protein>
    <recommendedName>
        <fullName evidence="1">Methyltransferase type 11 domain-containing protein</fullName>
    </recommendedName>
</protein>
<dbReference type="Gene3D" id="3.40.50.150">
    <property type="entry name" value="Vaccinia Virus protein VP39"/>
    <property type="match status" value="1"/>
</dbReference>
<organism evidence="2 3">
    <name type="scientific">Candidatus Gottesmanbacteria bacterium GW2011_GWA2_43_14</name>
    <dbReference type="NCBI Taxonomy" id="1618443"/>
    <lineage>
        <taxon>Bacteria</taxon>
        <taxon>Candidatus Gottesmaniibacteriota</taxon>
    </lineage>
</organism>
<dbReference type="SUPFAM" id="SSF53335">
    <property type="entry name" value="S-adenosyl-L-methionine-dependent methyltransferases"/>
    <property type="match status" value="1"/>
</dbReference>
<dbReference type="GO" id="GO:0008757">
    <property type="term" value="F:S-adenosylmethionine-dependent methyltransferase activity"/>
    <property type="evidence" value="ECO:0007669"/>
    <property type="project" value="InterPro"/>
</dbReference>
<gene>
    <name evidence="2" type="ORF">UV73_C0006G0028</name>
</gene>
<feature type="domain" description="Methyltransferase type 11" evidence="1">
    <location>
        <begin position="52"/>
        <end position="145"/>
    </location>
</feature>
<dbReference type="InterPro" id="IPR029063">
    <property type="entry name" value="SAM-dependent_MTases_sf"/>
</dbReference>
<dbReference type="PANTHER" id="PTHR43591">
    <property type="entry name" value="METHYLTRANSFERASE"/>
    <property type="match status" value="1"/>
</dbReference>
<dbReference type="EMBL" id="LCFP01000006">
    <property type="protein sequence ID" value="KKS97674.1"/>
    <property type="molecule type" value="Genomic_DNA"/>
</dbReference>
<sequence>MEFYQASVLDRYGKHADIFHRYETTIHAGNNYRSQILDPFIAGIPENGGGVLDLASGAGEITRYLSERFPVVAFDLSAEALKLTSLKFTGKEKRPFLVRGIAQNLPFQKEQFQAVHAKDILVHLENHSEFFAGIKRVLAPDGKVLLVTQIIMEKPYFLIHIASGEAEKVYFDTTADYIKKIILLEKDQEIRWVTPPYFPVQPQVLINSVYSSGLKIDKLLKWQPTADEPDWHSEPEDRLVAVITRKSGIEKFISDLFGEK</sequence>